<name>A0A6C0IVN0_9ZZZZ</name>
<evidence type="ECO:0000313" key="1">
    <source>
        <dbReference type="EMBL" id="QHT97364.1"/>
    </source>
</evidence>
<dbReference type="AlphaFoldDB" id="A0A6C0IVN0"/>
<organism evidence="1">
    <name type="scientific">viral metagenome</name>
    <dbReference type="NCBI Taxonomy" id="1070528"/>
    <lineage>
        <taxon>unclassified sequences</taxon>
        <taxon>metagenomes</taxon>
        <taxon>organismal metagenomes</taxon>
    </lineage>
</organism>
<accession>A0A6C0IVN0</accession>
<reference evidence="1" key="1">
    <citation type="journal article" date="2020" name="Nature">
        <title>Giant virus diversity and host interactions through global metagenomics.</title>
        <authorList>
            <person name="Schulz F."/>
            <person name="Roux S."/>
            <person name="Paez-Espino D."/>
            <person name="Jungbluth S."/>
            <person name="Walsh D.A."/>
            <person name="Denef V.J."/>
            <person name="McMahon K.D."/>
            <person name="Konstantinidis K.T."/>
            <person name="Eloe-Fadrosh E.A."/>
            <person name="Kyrpides N.C."/>
            <person name="Woyke T."/>
        </authorList>
    </citation>
    <scope>NUCLEOTIDE SEQUENCE</scope>
    <source>
        <strain evidence="1">GVMAG-M-3300025138-11</strain>
    </source>
</reference>
<proteinExistence type="predicted"/>
<protein>
    <submittedName>
        <fullName evidence="1">Uncharacterized protein</fullName>
    </submittedName>
</protein>
<dbReference type="EMBL" id="MN740275">
    <property type="protein sequence ID" value="QHT97364.1"/>
    <property type="molecule type" value="Genomic_DNA"/>
</dbReference>
<sequence>MDLVLLSGFLGSLAYFKNREEEQELDNKYGWDDENINLETSYGNRAIPILNKTNQQTIKIEKEFNDLNRELKGLCTDIIVNDFFLTDNSLFNFLMLVYNMFEKNIEKYIEYKSHMVKGGIKKNDIFFTFKGGNILRIISKELIMELPDLAGKKINDFYKKFFKRSDADFSIYINPELEDYDKIYNDWCLISYHLQYRIREIINNNLTDYFDYFKYNNGYKQEILKKNLKEFNNSNSVKDIDNTKYYKANFTDLILKNTSVNQNNYDSLKDFITEFSEKDSELNRSDLTEKDNFMYISLNKTLEFKSGDGGITKFALIRTKINFNLILEKNKNHSKINIGGELIDVSIPHRKDESIKEVFNNMDKAISRYNITNKDKTLKFNSYSLEFLIEDLEKILFHVAEYPWDDNKYVKRLNRLCYLYFLEMFIDIKDNSLRKTKLNEMINKIKIDSIKPKDVNQKIGEKVKHFDRLYWYYNYIGNKLNKNLQLQMKEFIDNIHINLKILSEGFNDVELYCKNGPGNLSESDIYTTSMDNLV</sequence>